<accession>A0A158G8T4</accession>
<sequence length="257" mass="27085">MNMQRSGARGHTLLELAISMALGLLVVVASLSLYRGQRASHDRAADIARMHDAATAALDLVGQQLQMAAFAPLDSDAGVGLFGCFQGRATGTDDAPTCESLASHSDGVSIRYAADIISTWPTSSGVPTDCLGQATGAAVSNRFYAKTSSSTGEPELYCEGAGKQAQPVVEGIERLRISWWLKDAVTAVDASAVPRDRWQAVVAADLCVLVRGDAIGAVKKSSYMDCDGSLVVATDARVHRAFWRRVAIRNSGTGRPS</sequence>
<keyword evidence="1" id="KW-0472">Membrane</keyword>
<dbReference type="GO" id="GO:0043683">
    <property type="term" value="P:type IV pilus assembly"/>
    <property type="evidence" value="ECO:0007669"/>
    <property type="project" value="InterPro"/>
</dbReference>
<proteinExistence type="predicted"/>
<keyword evidence="1" id="KW-1133">Transmembrane helix</keyword>
<comment type="caution">
    <text evidence="2">The sequence shown here is derived from an EMBL/GenBank/DDBJ whole genome shotgun (WGS) entry which is preliminary data.</text>
</comment>
<evidence type="ECO:0000313" key="2">
    <source>
        <dbReference type="EMBL" id="SAL28049.1"/>
    </source>
</evidence>
<dbReference type="OrthoDB" id="8891327at2"/>
<reference evidence="2" key="1">
    <citation type="submission" date="2016-01" db="EMBL/GenBank/DDBJ databases">
        <authorList>
            <person name="Peeters C."/>
        </authorList>
    </citation>
    <scope>NUCLEOTIDE SEQUENCE [LARGE SCALE GENOMIC DNA]</scope>
    <source>
        <strain evidence="2">LMG 22940</strain>
    </source>
</reference>
<dbReference type="EMBL" id="FCON02000010">
    <property type="protein sequence ID" value="SAL28049.1"/>
    <property type="molecule type" value="Genomic_DNA"/>
</dbReference>
<keyword evidence="3" id="KW-1185">Reference proteome</keyword>
<dbReference type="Pfam" id="PF16074">
    <property type="entry name" value="PilW"/>
    <property type="match status" value="1"/>
</dbReference>
<organism evidence="2 3">
    <name type="scientific">Caballeronia choica</name>
    <dbReference type="NCBI Taxonomy" id="326476"/>
    <lineage>
        <taxon>Bacteria</taxon>
        <taxon>Pseudomonadati</taxon>
        <taxon>Pseudomonadota</taxon>
        <taxon>Betaproteobacteria</taxon>
        <taxon>Burkholderiales</taxon>
        <taxon>Burkholderiaceae</taxon>
        <taxon>Caballeronia</taxon>
    </lineage>
</organism>
<dbReference type="RefSeq" id="WP_087643574.1">
    <property type="nucleotide sequence ID" value="NZ_FCON02000010.1"/>
</dbReference>
<evidence type="ECO:0000256" key="1">
    <source>
        <dbReference type="SAM" id="Phobius"/>
    </source>
</evidence>
<dbReference type="Proteomes" id="UP000054770">
    <property type="component" value="Unassembled WGS sequence"/>
</dbReference>
<dbReference type="InterPro" id="IPR032092">
    <property type="entry name" value="PilW"/>
</dbReference>
<evidence type="ECO:0000313" key="3">
    <source>
        <dbReference type="Proteomes" id="UP000054770"/>
    </source>
</evidence>
<keyword evidence="1" id="KW-0812">Transmembrane</keyword>
<protein>
    <submittedName>
        <fullName evidence="2">Prepilin-type cleavage/methylation-like protein</fullName>
    </submittedName>
</protein>
<name>A0A158G8T4_9BURK</name>
<gene>
    <name evidence="2" type="ORF">AWB68_01347</name>
</gene>
<dbReference type="AlphaFoldDB" id="A0A158G8T4"/>
<feature type="transmembrane region" description="Helical" evidence="1">
    <location>
        <begin position="12"/>
        <end position="34"/>
    </location>
</feature>